<dbReference type="InterPro" id="IPR023214">
    <property type="entry name" value="HAD_sf"/>
</dbReference>
<dbReference type="Gene3D" id="3.40.50.1000">
    <property type="entry name" value="HAD superfamily/HAD-like"/>
    <property type="match status" value="1"/>
</dbReference>
<dbReference type="GO" id="GO:0008967">
    <property type="term" value="F:phosphoglycolate phosphatase activity"/>
    <property type="evidence" value="ECO:0007669"/>
    <property type="project" value="TreeGrafter"/>
</dbReference>
<evidence type="ECO:0000313" key="4">
    <source>
        <dbReference type="EMBL" id="KAB7519102.1"/>
    </source>
</evidence>
<reference evidence="5 6" key="1">
    <citation type="submission" date="2019-10" db="EMBL/GenBank/DDBJ databases">
        <title>Unraveling microbial dark matter from salterns through culturing: the case of the genus Halosegnis.</title>
        <authorList>
            <person name="Duran-Viseras A."/>
            <person name="Andrei A.-S."/>
            <person name="Vera-Gargallo B."/>
            <person name="Ghai R."/>
            <person name="Sanchez-Porro C."/>
            <person name="Ventosa A."/>
        </authorList>
    </citation>
    <scope>NUCLEOTIDE SEQUENCE [LARGE SCALE GENOMIC DNA]</scope>
    <source>
        <strain evidence="3 6">F17-44</strain>
        <strain evidence="2 7">F18-79</strain>
        <strain evidence="4 5">F19-13</strain>
    </source>
</reference>
<dbReference type="SUPFAM" id="SSF56784">
    <property type="entry name" value="HAD-like"/>
    <property type="match status" value="1"/>
</dbReference>
<dbReference type="PANTHER" id="PTHR43434:SF1">
    <property type="entry name" value="PHOSPHOGLYCOLATE PHOSPHATASE"/>
    <property type="match status" value="1"/>
</dbReference>
<dbReference type="OrthoDB" id="212720at2157"/>
<evidence type="ECO:0000313" key="5">
    <source>
        <dbReference type="Proteomes" id="UP000326207"/>
    </source>
</evidence>
<dbReference type="SFLD" id="SFLDS00003">
    <property type="entry name" value="Haloacid_Dehalogenase"/>
    <property type="match status" value="1"/>
</dbReference>
<dbReference type="EMBL" id="QMDY01000002">
    <property type="protein sequence ID" value="KAB7519102.1"/>
    <property type="molecule type" value="Genomic_DNA"/>
</dbReference>
<dbReference type="InterPro" id="IPR023198">
    <property type="entry name" value="PGP-like_dom2"/>
</dbReference>
<dbReference type="Proteomes" id="UP000326302">
    <property type="component" value="Unassembled WGS sequence"/>
</dbReference>
<dbReference type="Proteomes" id="UP000326865">
    <property type="component" value="Unassembled WGS sequence"/>
</dbReference>
<dbReference type="Pfam" id="PF13419">
    <property type="entry name" value="HAD_2"/>
    <property type="match status" value="1"/>
</dbReference>
<comment type="caution">
    <text evidence="2">The sequence shown here is derived from an EMBL/GenBank/DDBJ whole genome shotgun (WGS) entry which is preliminary data.</text>
</comment>
<dbReference type="InterPro" id="IPR041492">
    <property type="entry name" value="HAD_2"/>
</dbReference>
<dbReference type="RefSeq" id="WP_152119211.1">
    <property type="nucleotide sequence ID" value="NZ_QJOW01000001.1"/>
</dbReference>
<name>A0A5N5U9F4_9EURY</name>
<dbReference type="Gene3D" id="1.10.150.240">
    <property type="entry name" value="Putative phosphatase, domain 2"/>
    <property type="match status" value="1"/>
</dbReference>
<keyword evidence="2" id="KW-0378">Hydrolase</keyword>
<dbReference type="EMBL" id="QJOW01000001">
    <property type="protein sequence ID" value="KAB7518319.1"/>
    <property type="molecule type" value="Genomic_DNA"/>
</dbReference>
<comment type="similarity">
    <text evidence="1">Belongs to the HAD-like hydrolase superfamily.</text>
</comment>
<dbReference type="NCBIfam" id="TIGR01549">
    <property type="entry name" value="HAD-SF-IA-v1"/>
    <property type="match status" value="1"/>
</dbReference>
<accession>A0A5N5UHV5</accession>
<evidence type="ECO:0000313" key="3">
    <source>
        <dbReference type="EMBL" id="KAB7518319.1"/>
    </source>
</evidence>
<dbReference type="AlphaFoldDB" id="A0A5N5U9F4"/>
<keyword evidence="7" id="KW-1185">Reference proteome</keyword>
<dbReference type="GO" id="GO:0006281">
    <property type="term" value="P:DNA repair"/>
    <property type="evidence" value="ECO:0007669"/>
    <property type="project" value="TreeGrafter"/>
</dbReference>
<protein>
    <submittedName>
        <fullName evidence="2">HAD-IA family hydrolase</fullName>
    </submittedName>
</protein>
<evidence type="ECO:0000256" key="1">
    <source>
        <dbReference type="ARBA" id="ARBA00007958"/>
    </source>
</evidence>
<evidence type="ECO:0000313" key="6">
    <source>
        <dbReference type="Proteomes" id="UP000326302"/>
    </source>
</evidence>
<evidence type="ECO:0000313" key="7">
    <source>
        <dbReference type="Proteomes" id="UP000326865"/>
    </source>
</evidence>
<proteinExistence type="inferred from homology"/>
<dbReference type="SFLD" id="SFLDG01129">
    <property type="entry name" value="C1.5:_HAD__Beta-PGM__Phosphata"/>
    <property type="match status" value="1"/>
</dbReference>
<organism evidence="2 7">
    <name type="scientific">Halosegnis rubeus</name>
    <dbReference type="NCBI Taxonomy" id="2212850"/>
    <lineage>
        <taxon>Archaea</taxon>
        <taxon>Methanobacteriati</taxon>
        <taxon>Methanobacteriota</taxon>
        <taxon>Stenosarchaea group</taxon>
        <taxon>Halobacteria</taxon>
        <taxon>Halobacteriales</taxon>
        <taxon>Natronomonadaceae</taxon>
        <taxon>Halosegnis</taxon>
    </lineage>
</organism>
<gene>
    <name evidence="2" type="ORF">DM867_07885</name>
    <name evidence="3" type="ORF">DMP03_02880</name>
    <name evidence="4" type="ORF">DP108_03030</name>
</gene>
<dbReference type="Proteomes" id="UP000326207">
    <property type="component" value="Unassembled WGS sequence"/>
</dbReference>
<dbReference type="PANTHER" id="PTHR43434">
    <property type="entry name" value="PHOSPHOGLYCOLATE PHOSPHATASE"/>
    <property type="match status" value="1"/>
</dbReference>
<accession>A0A5N5UJW2</accession>
<dbReference type="EMBL" id="QKKZ01000002">
    <property type="protein sequence ID" value="KAB7515009.1"/>
    <property type="molecule type" value="Genomic_DNA"/>
</dbReference>
<dbReference type="InterPro" id="IPR006439">
    <property type="entry name" value="HAD-SF_hydro_IA"/>
</dbReference>
<evidence type="ECO:0000313" key="2">
    <source>
        <dbReference type="EMBL" id="KAB7515009.1"/>
    </source>
</evidence>
<sequence length="173" mass="18748">MAVVYDLDGTVVDLAVDWAAVTDDCVTLLDERGVSFAYETLWGVYERARETGHLDAVEEIIAGHEREGARASERLACADLLARDAPVAVCSLNSQRACEIALDTHGLANHAPVVVGRDSVSTEKPDPEPLRVAIERLGVDPETVTFVGDGERDEVTADRAGVEFAYVDEWLHA</sequence>
<dbReference type="InterPro" id="IPR036412">
    <property type="entry name" value="HAD-like_sf"/>
</dbReference>
<accession>A0A5N5U9F4</accession>
<dbReference type="InterPro" id="IPR050155">
    <property type="entry name" value="HAD-like_hydrolase_sf"/>
</dbReference>